<dbReference type="InterPro" id="IPR036047">
    <property type="entry name" value="F-box-like_dom_sf"/>
</dbReference>
<dbReference type="Pfam" id="PF23622">
    <property type="entry name" value="LRR_At1g61320_AtMIF1"/>
    <property type="match status" value="1"/>
</dbReference>
<dbReference type="AlphaFoldDB" id="A0ABD3S989"/>
<sequence length="467" mass="53884">MAELSEASRKHRTTINNLPESLLLHILSFLMTLDTIKTSLVCRNWRYLWYQIPSLMFDIVPFHSPPYISLCIRPPSHLESFCLHVDCGDDLDIAIVVSWVLYAINSKVIELDLDFNTSSLYYILVEENDETVSEEFKFDFSHLKNSSVRHLRLSRSTICFPSSVSTSDFQSIQSLDLCNLIISDSDVDQAVKSCVNLEYLAIQHCRVSNHLEIYSLKLKQCHIGCVYPNSYMESSMLVIYAPNLQIIHIDDVLIKKCILKESPDLVFAQVRYYHIVLLSYESWCNLMSSLAYTKYLIVQNMYFGKAELLKLFDTEEDALQCYKFKNLRHLQLLSGYTGNNVIGICSFLEHSHTLESLVINYCDDSDEEDNNDEDSDEEDNDDEDNADEDIDDEEGVTEDYISRPVTLHIPRLRHVTMNNYRGSQEELYILGLLKIHQVVLEEVVAIPEQTGDTKLMPFPLWRASDCQ</sequence>
<feature type="region of interest" description="Disordered" evidence="1">
    <location>
        <begin position="365"/>
        <end position="397"/>
    </location>
</feature>
<dbReference type="Pfam" id="PF00646">
    <property type="entry name" value="F-box"/>
    <property type="match status" value="1"/>
</dbReference>
<accession>A0ABD3S989</accession>
<evidence type="ECO:0000313" key="4">
    <source>
        <dbReference type="Proteomes" id="UP001634393"/>
    </source>
</evidence>
<dbReference type="InterPro" id="IPR050232">
    <property type="entry name" value="FBL13/AtMIF1-like"/>
</dbReference>
<gene>
    <name evidence="3" type="ORF">ACJIZ3_006903</name>
</gene>
<evidence type="ECO:0000313" key="3">
    <source>
        <dbReference type="EMBL" id="KAL3820998.1"/>
    </source>
</evidence>
<dbReference type="Proteomes" id="UP001634393">
    <property type="component" value="Unassembled WGS sequence"/>
</dbReference>
<evidence type="ECO:0000256" key="1">
    <source>
        <dbReference type="SAM" id="MobiDB-lite"/>
    </source>
</evidence>
<dbReference type="Gene3D" id="3.80.10.10">
    <property type="entry name" value="Ribonuclease Inhibitor"/>
    <property type="match status" value="1"/>
</dbReference>
<keyword evidence="4" id="KW-1185">Reference proteome</keyword>
<dbReference type="SMART" id="SM00256">
    <property type="entry name" value="FBOX"/>
    <property type="match status" value="1"/>
</dbReference>
<proteinExistence type="predicted"/>
<dbReference type="SUPFAM" id="SSF81383">
    <property type="entry name" value="F-box domain"/>
    <property type="match status" value="1"/>
</dbReference>
<dbReference type="PANTHER" id="PTHR31900:SF34">
    <property type="entry name" value="EMB|CAB62440.1-RELATED"/>
    <property type="match status" value="1"/>
</dbReference>
<dbReference type="InterPro" id="IPR055357">
    <property type="entry name" value="LRR_At1g61320_AtMIF1"/>
</dbReference>
<comment type="caution">
    <text evidence="3">The sequence shown here is derived from an EMBL/GenBank/DDBJ whole genome shotgun (WGS) entry which is preliminary data.</text>
</comment>
<dbReference type="EMBL" id="JBJXBP010000007">
    <property type="protein sequence ID" value="KAL3820998.1"/>
    <property type="molecule type" value="Genomic_DNA"/>
</dbReference>
<dbReference type="PROSITE" id="PS50181">
    <property type="entry name" value="FBOX"/>
    <property type="match status" value="1"/>
</dbReference>
<dbReference type="Gene3D" id="1.20.1280.50">
    <property type="match status" value="1"/>
</dbReference>
<feature type="domain" description="F-box" evidence="2">
    <location>
        <begin position="12"/>
        <end position="60"/>
    </location>
</feature>
<dbReference type="InterPro" id="IPR032675">
    <property type="entry name" value="LRR_dom_sf"/>
</dbReference>
<organism evidence="3 4">
    <name type="scientific">Penstemon smallii</name>
    <dbReference type="NCBI Taxonomy" id="265156"/>
    <lineage>
        <taxon>Eukaryota</taxon>
        <taxon>Viridiplantae</taxon>
        <taxon>Streptophyta</taxon>
        <taxon>Embryophyta</taxon>
        <taxon>Tracheophyta</taxon>
        <taxon>Spermatophyta</taxon>
        <taxon>Magnoliopsida</taxon>
        <taxon>eudicotyledons</taxon>
        <taxon>Gunneridae</taxon>
        <taxon>Pentapetalae</taxon>
        <taxon>asterids</taxon>
        <taxon>lamiids</taxon>
        <taxon>Lamiales</taxon>
        <taxon>Plantaginaceae</taxon>
        <taxon>Cheloneae</taxon>
        <taxon>Penstemon</taxon>
    </lineage>
</organism>
<dbReference type="PANTHER" id="PTHR31900">
    <property type="entry name" value="F-BOX/RNI SUPERFAMILY PROTEIN-RELATED"/>
    <property type="match status" value="1"/>
</dbReference>
<dbReference type="InterPro" id="IPR001810">
    <property type="entry name" value="F-box_dom"/>
</dbReference>
<dbReference type="CDD" id="cd22160">
    <property type="entry name" value="F-box_AtFBL13-like"/>
    <property type="match status" value="1"/>
</dbReference>
<name>A0ABD3S989_9LAMI</name>
<dbReference type="InterPro" id="IPR053781">
    <property type="entry name" value="F-box_AtFBL13-like"/>
</dbReference>
<evidence type="ECO:0000259" key="2">
    <source>
        <dbReference type="PROSITE" id="PS50181"/>
    </source>
</evidence>
<protein>
    <recommendedName>
        <fullName evidence="2">F-box domain-containing protein</fullName>
    </recommendedName>
</protein>
<dbReference type="SUPFAM" id="SSF52047">
    <property type="entry name" value="RNI-like"/>
    <property type="match status" value="1"/>
</dbReference>
<reference evidence="3 4" key="1">
    <citation type="submission" date="2024-12" db="EMBL/GenBank/DDBJ databases">
        <title>The unique morphological basis and parallel evolutionary history of personate flowers in Penstemon.</title>
        <authorList>
            <person name="Depatie T.H."/>
            <person name="Wessinger C.A."/>
        </authorList>
    </citation>
    <scope>NUCLEOTIDE SEQUENCE [LARGE SCALE GENOMIC DNA]</scope>
    <source>
        <strain evidence="3">WTNN_2</strain>
        <tissue evidence="3">Leaf</tissue>
    </source>
</reference>